<protein>
    <submittedName>
        <fullName evidence="1">Uncharacterized protein</fullName>
    </submittedName>
</protein>
<name>A0AAP3E5E2_9EURY</name>
<gene>
    <name evidence="1" type="ORF">OB919_02755</name>
</gene>
<sequence length="127" mass="14591">MLRTILAAIGCIELLAPEKLIDRAEKLALENPDECDLKLWVVPVARGEGLFFVLLAWRGDASYDAFKKFLGAIGVLALLYPRFFVDYAADIAYIDSEQREWKPWCYPLTRLVGFLYVCIALNEFRKR</sequence>
<accession>A0AAP3E5E2</accession>
<proteinExistence type="predicted"/>
<dbReference type="AlphaFoldDB" id="A0AAP3E5E2"/>
<organism evidence="1 2">
    <name type="scientific">Natronosalvus hydrolyticus</name>
    <dbReference type="NCBI Taxonomy" id="2979988"/>
    <lineage>
        <taxon>Archaea</taxon>
        <taxon>Methanobacteriati</taxon>
        <taxon>Methanobacteriota</taxon>
        <taxon>Stenosarchaea group</taxon>
        <taxon>Halobacteria</taxon>
        <taxon>Halobacteriales</taxon>
        <taxon>Natrialbaceae</taxon>
        <taxon>Natronosalvus</taxon>
    </lineage>
</organism>
<evidence type="ECO:0000313" key="1">
    <source>
        <dbReference type="EMBL" id="MCU4750910.1"/>
    </source>
</evidence>
<keyword evidence="2" id="KW-1185">Reference proteome</keyword>
<evidence type="ECO:0000313" key="2">
    <source>
        <dbReference type="Proteomes" id="UP001321047"/>
    </source>
</evidence>
<reference evidence="1 2" key="1">
    <citation type="submission" date="2022-09" db="EMBL/GenBank/DDBJ databases">
        <title>Enrichment on poylsaccharides allowed isolation of novel metabolic and taxonomic groups of Haloarchaea.</title>
        <authorList>
            <person name="Sorokin D.Y."/>
            <person name="Elcheninov A.G."/>
            <person name="Khizhniak T.V."/>
            <person name="Kolganova T.V."/>
            <person name="Kublanov I.V."/>
        </authorList>
    </citation>
    <scope>NUCLEOTIDE SEQUENCE [LARGE SCALE GENOMIC DNA]</scope>
    <source>
        <strain evidence="1 2">AArc-curdl1</strain>
    </source>
</reference>
<comment type="caution">
    <text evidence="1">The sequence shown here is derived from an EMBL/GenBank/DDBJ whole genome shotgun (WGS) entry which is preliminary data.</text>
</comment>
<dbReference type="Proteomes" id="UP001321047">
    <property type="component" value="Unassembled WGS sequence"/>
</dbReference>
<dbReference type="RefSeq" id="WP_342806141.1">
    <property type="nucleotide sequence ID" value="NZ_JAOPJZ010000001.1"/>
</dbReference>
<dbReference type="EMBL" id="JAOPJZ010000001">
    <property type="protein sequence ID" value="MCU4750910.1"/>
    <property type="molecule type" value="Genomic_DNA"/>
</dbReference>